<reference evidence="6 7" key="1">
    <citation type="submission" date="2024-05" db="EMBL/GenBank/DDBJ databases">
        <title>Genetic variation in Jamaican populations of the coffee berry borer (Hypothenemus hampei).</title>
        <authorList>
            <person name="Errbii M."/>
            <person name="Myrie A."/>
        </authorList>
    </citation>
    <scope>NUCLEOTIDE SEQUENCE [LARGE SCALE GENOMIC DNA]</scope>
    <source>
        <strain evidence="6">JA-Hopewell-2020-01-JO</strain>
        <tissue evidence="6">Whole body</tissue>
    </source>
</reference>
<dbReference type="SUPFAM" id="SSF49899">
    <property type="entry name" value="Concanavalin A-like lectins/glucanases"/>
    <property type="match status" value="1"/>
</dbReference>
<dbReference type="SMART" id="SM00137">
    <property type="entry name" value="MAM"/>
    <property type="match status" value="1"/>
</dbReference>
<comment type="caution">
    <text evidence="6">The sequence shown here is derived from an EMBL/GenBank/DDBJ whole genome shotgun (WGS) entry which is preliminary data.</text>
</comment>
<dbReference type="PROSITE" id="PS50060">
    <property type="entry name" value="MAM_2"/>
    <property type="match status" value="1"/>
</dbReference>
<dbReference type="PANTHER" id="PTHR23282">
    <property type="entry name" value="APICAL ENDOSOMAL GLYCOPROTEIN PRECURSOR"/>
    <property type="match status" value="1"/>
</dbReference>
<dbReference type="InterPro" id="IPR036024">
    <property type="entry name" value="Somatomedin_B-like_dom_sf"/>
</dbReference>
<sequence length="384" mass="43879">MSIISYRKYQAHNLVFFRPQQLFKERQFEGCKTPVIKNGKFRSRQRGRVVRFYCNPGYFLAGERTLFCSNAMWEEPIPKCVRATCKQKVNAPKNGLVLQSNVPGMVNFYCQQGYVLNGPAAAYCDGVVWDVWNPSCIPTHEKPSFFCDFEDENICHWTHDISHDMEWTRDNFKTPSGYSLATGPSHDHTKGNNSNGHYMYIESSSKRTNDTARLVSPIFSKINNNVCLEFWYHMYGTTTGTLRAYVRKTSEPWPPKPEKAVFSKSGNQGNHWYQALVNLGNISEDFQIVMEGVRGPGYVSDIAIDDVRVIPNCIYAEWIQITTTTSLTSEAPKSIESCENRCGQKVIPNDTAAEFIPCDCDELCDETHRCCPDYIELCLPRMLH</sequence>
<feature type="domain" description="Sushi" evidence="4">
    <location>
        <begin position="29"/>
        <end position="82"/>
    </location>
</feature>
<dbReference type="Pfam" id="PF01033">
    <property type="entry name" value="Somatomedin_B"/>
    <property type="match status" value="1"/>
</dbReference>
<organism evidence="6 7">
    <name type="scientific">Hypothenemus hampei</name>
    <name type="common">Coffee berry borer</name>
    <dbReference type="NCBI Taxonomy" id="57062"/>
    <lineage>
        <taxon>Eukaryota</taxon>
        <taxon>Metazoa</taxon>
        <taxon>Ecdysozoa</taxon>
        <taxon>Arthropoda</taxon>
        <taxon>Hexapoda</taxon>
        <taxon>Insecta</taxon>
        <taxon>Pterygota</taxon>
        <taxon>Neoptera</taxon>
        <taxon>Endopterygota</taxon>
        <taxon>Coleoptera</taxon>
        <taxon>Polyphaga</taxon>
        <taxon>Cucujiformia</taxon>
        <taxon>Curculionidae</taxon>
        <taxon>Scolytinae</taxon>
        <taxon>Hypothenemus</taxon>
    </lineage>
</organism>
<feature type="domain" description="SMB" evidence="5">
    <location>
        <begin position="334"/>
        <end position="383"/>
    </location>
</feature>
<gene>
    <name evidence="6" type="ORF">ABEB36_007295</name>
</gene>
<dbReference type="CDD" id="cd00033">
    <property type="entry name" value="CCP"/>
    <property type="match status" value="1"/>
</dbReference>
<keyword evidence="1" id="KW-1015">Disulfide bond</keyword>
<dbReference type="InterPro" id="IPR000436">
    <property type="entry name" value="Sushi_SCR_CCP_dom"/>
</dbReference>
<dbReference type="InterPro" id="IPR035976">
    <property type="entry name" value="Sushi/SCR/CCP_sf"/>
</dbReference>
<comment type="caution">
    <text evidence="2">Lacks conserved residue(s) required for the propagation of feature annotation.</text>
</comment>
<dbReference type="PROSITE" id="PS50923">
    <property type="entry name" value="SUSHI"/>
    <property type="match status" value="1"/>
</dbReference>
<dbReference type="InterPro" id="IPR001212">
    <property type="entry name" value="Somatomedin_B_dom"/>
</dbReference>
<name>A0ABD1EXG6_HYPHA</name>
<dbReference type="AlphaFoldDB" id="A0ABD1EXG6"/>
<dbReference type="Pfam" id="PF00629">
    <property type="entry name" value="MAM"/>
    <property type="match status" value="1"/>
</dbReference>
<dbReference type="Proteomes" id="UP001566132">
    <property type="component" value="Unassembled WGS sequence"/>
</dbReference>
<evidence type="ECO:0000256" key="1">
    <source>
        <dbReference type="ARBA" id="ARBA00023157"/>
    </source>
</evidence>
<feature type="domain" description="MAM" evidence="3">
    <location>
        <begin position="145"/>
        <end position="315"/>
    </location>
</feature>
<dbReference type="SUPFAM" id="SSF90188">
    <property type="entry name" value="Somatomedin B domain"/>
    <property type="match status" value="1"/>
</dbReference>
<dbReference type="SUPFAM" id="SSF57535">
    <property type="entry name" value="Complement control module/SCR domain"/>
    <property type="match status" value="2"/>
</dbReference>
<dbReference type="InterPro" id="IPR000998">
    <property type="entry name" value="MAM_dom"/>
</dbReference>
<dbReference type="Gene3D" id="2.60.120.200">
    <property type="match status" value="1"/>
</dbReference>
<evidence type="ECO:0000256" key="2">
    <source>
        <dbReference type="PROSITE-ProRule" id="PRU00302"/>
    </source>
</evidence>
<dbReference type="EMBL" id="JBDJPC010000005">
    <property type="protein sequence ID" value="KAL1502101.1"/>
    <property type="molecule type" value="Genomic_DNA"/>
</dbReference>
<evidence type="ECO:0000259" key="3">
    <source>
        <dbReference type="PROSITE" id="PS50060"/>
    </source>
</evidence>
<dbReference type="Gene3D" id="2.10.70.10">
    <property type="entry name" value="Complement Module, domain 1"/>
    <property type="match status" value="1"/>
</dbReference>
<dbReference type="Pfam" id="PF00084">
    <property type="entry name" value="Sushi"/>
    <property type="match status" value="1"/>
</dbReference>
<dbReference type="PROSITE" id="PS00524">
    <property type="entry name" value="SMB_1"/>
    <property type="match status" value="1"/>
</dbReference>
<evidence type="ECO:0000313" key="7">
    <source>
        <dbReference type="Proteomes" id="UP001566132"/>
    </source>
</evidence>
<evidence type="ECO:0000313" key="6">
    <source>
        <dbReference type="EMBL" id="KAL1502101.1"/>
    </source>
</evidence>
<dbReference type="PROSITE" id="PS50958">
    <property type="entry name" value="SMB_2"/>
    <property type="match status" value="1"/>
</dbReference>
<evidence type="ECO:0000259" key="5">
    <source>
        <dbReference type="PROSITE" id="PS50958"/>
    </source>
</evidence>
<accession>A0ABD1EXG6</accession>
<dbReference type="SMART" id="SM00201">
    <property type="entry name" value="SO"/>
    <property type="match status" value="1"/>
</dbReference>
<dbReference type="PANTHER" id="PTHR23282:SF101">
    <property type="entry name" value="MAM DOMAIN-CONTAINING PROTEIN"/>
    <property type="match status" value="1"/>
</dbReference>
<dbReference type="Gene3D" id="4.10.410.20">
    <property type="match status" value="1"/>
</dbReference>
<dbReference type="SMART" id="SM00032">
    <property type="entry name" value="CCP"/>
    <property type="match status" value="2"/>
</dbReference>
<dbReference type="InterPro" id="IPR051560">
    <property type="entry name" value="MAM_domain-containing"/>
</dbReference>
<dbReference type="CDD" id="cd06263">
    <property type="entry name" value="MAM"/>
    <property type="match status" value="1"/>
</dbReference>
<proteinExistence type="predicted"/>
<keyword evidence="7" id="KW-1185">Reference proteome</keyword>
<dbReference type="PROSITE" id="PS00740">
    <property type="entry name" value="MAM_1"/>
    <property type="match status" value="1"/>
</dbReference>
<evidence type="ECO:0000259" key="4">
    <source>
        <dbReference type="PROSITE" id="PS50923"/>
    </source>
</evidence>
<dbReference type="InterPro" id="IPR013320">
    <property type="entry name" value="ConA-like_dom_sf"/>
</dbReference>
<protein>
    <submittedName>
        <fullName evidence="6">Uncharacterized protein</fullName>
    </submittedName>
</protein>
<keyword evidence="2" id="KW-0768">Sushi</keyword>